<name>A0ABS2NZ15_9BACI</name>
<accession>A0ABS2NZ15</accession>
<dbReference type="InterPro" id="IPR012347">
    <property type="entry name" value="Ferritin-like"/>
</dbReference>
<reference evidence="1 2" key="1">
    <citation type="submission" date="2021-01" db="EMBL/GenBank/DDBJ databases">
        <title>Genomic Encyclopedia of Type Strains, Phase IV (KMG-IV): sequencing the most valuable type-strain genomes for metagenomic binning, comparative biology and taxonomic classification.</title>
        <authorList>
            <person name="Goeker M."/>
        </authorList>
    </citation>
    <scope>NUCLEOTIDE SEQUENCE [LARGE SCALE GENOMIC DNA]</scope>
    <source>
        <strain evidence="1 2">DSM 25879</strain>
    </source>
</reference>
<organism evidence="1 2">
    <name type="scientific">Sutcliffiella tianshenii</name>
    <dbReference type="NCBI Taxonomy" id="1463404"/>
    <lineage>
        <taxon>Bacteria</taxon>
        <taxon>Bacillati</taxon>
        <taxon>Bacillota</taxon>
        <taxon>Bacilli</taxon>
        <taxon>Bacillales</taxon>
        <taxon>Bacillaceae</taxon>
        <taxon>Sutcliffiella</taxon>
    </lineage>
</organism>
<dbReference type="RefSeq" id="WP_204415217.1">
    <property type="nucleotide sequence ID" value="NZ_JAFBED010000003.1"/>
</dbReference>
<dbReference type="SUPFAM" id="SSF47240">
    <property type="entry name" value="Ferritin-like"/>
    <property type="match status" value="1"/>
</dbReference>
<protein>
    <recommendedName>
        <fullName evidence="3">DUF2202 domain-containing protein</fullName>
    </recommendedName>
</protein>
<comment type="caution">
    <text evidence="1">The sequence shown here is derived from an EMBL/GenBank/DDBJ whole genome shotgun (WGS) entry which is preliminary data.</text>
</comment>
<dbReference type="EMBL" id="JAFBED010000003">
    <property type="protein sequence ID" value="MBM7619934.1"/>
    <property type="molecule type" value="Genomic_DNA"/>
</dbReference>
<dbReference type="InterPro" id="IPR009078">
    <property type="entry name" value="Ferritin-like_SF"/>
</dbReference>
<proteinExistence type="predicted"/>
<dbReference type="InterPro" id="IPR019243">
    <property type="entry name" value="DUF2202"/>
</dbReference>
<keyword evidence="2" id="KW-1185">Reference proteome</keyword>
<evidence type="ECO:0000313" key="1">
    <source>
        <dbReference type="EMBL" id="MBM7619934.1"/>
    </source>
</evidence>
<evidence type="ECO:0000313" key="2">
    <source>
        <dbReference type="Proteomes" id="UP000737402"/>
    </source>
</evidence>
<evidence type="ECO:0008006" key="3">
    <source>
        <dbReference type="Google" id="ProtNLM"/>
    </source>
</evidence>
<dbReference type="Gene3D" id="1.20.1260.10">
    <property type="match status" value="1"/>
</dbReference>
<gene>
    <name evidence="1" type="ORF">JOC95_001786</name>
</gene>
<sequence length="161" mass="18473">MFSNHYPYQQQYFSHYRQTPDTYGAKGALNATSLSLREILTYALQDEYLAQARYNKILGTFGYIRTFARIQEAELRHISALLQLFNRYQVPVPQDISPQFVTPPASVKNAYAAGVEGEIENIAMYEKFLDLEIPTDVRNVFTRLKDASLNHLAAFERGLAR</sequence>
<dbReference type="Proteomes" id="UP000737402">
    <property type="component" value="Unassembled WGS sequence"/>
</dbReference>
<dbReference type="CDD" id="cd01048">
    <property type="entry name" value="Ferritin_like_AB2"/>
    <property type="match status" value="1"/>
</dbReference>